<sequence>MADAAASPVGKRLLLLLVAGPGESEAVGPEPGPALPSRAWRSGTVRAMSGAVPQDLAIFVEFDRCNWKQHAWVKVHAEEVIVLMLEGSLVWVPRSDPVLLQGTRISVAHWPALTFTPLVDKLGLGPVVPVEFLVDRDLRFLSDASGLRHFQMATESQNQILQEQPILREAVNALISEQKLQDIFSRGPYNIQGQRVKVYQPEEENSWVSAVVSCQDPISRLMEVVLNETGEIKSVDPRLIHVVMDSSLNEGGALKPGKSSKGKKKKENMEGKDGRRRKNASDAGCDHAMKKLKERGEADSNGSDGGEMNRGAWKGNISGDSVLDPRAKQLPQFVPQINRNIRFATYTKENGRTLVVQDEPASGDTQMPFTPFSSAAAQVLLSGAGSQEAAKSLEQTCQGLVAAPAVITTAGLTPTTVRISDTSLSAVTGQEKQKEGHLQSQGENSRNSMLASPGFGVAHSSASQPLVFDSGRNQSNGVLTPEKKPAGFPFGSSTTNETEKDSDLSKNLFFQCMSQNIPSFQQLSLHHCLCQENLAAEGALRFVSVTSLQNVQE</sequence>
<dbReference type="Proteomes" id="UP000827872">
    <property type="component" value="Linkage Group LG03"/>
</dbReference>
<protein>
    <submittedName>
        <fullName evidence="1">Lysine-specific demethylase 3B</fullName>
    </submittedName>
</protein>
<organism evidence="1 2">
    <name type="scientific">Sphaerodactylus townsendi</name>
    <dbReference type="NCBI Taxonomy" id="933632"/>
    <lineage>
        <taxon>Eukaryota</taxon>
        <taxon>Metazoa</taxon>
        <taxon>Chordata</taxon>
        <taxon>Craniata</taxon>
        <taxon>Vertebrata</taxon>
        <taxon>Euteleostomi</taxon>
        <taxon>Lepidosauria</taxon>
        <taxon>Squamata</taxon>
        <taxon>Bifurcata</taxon>
        <taxon>Gekkota</taxon>
        <taxon>Sphaerodactylidae</taxon>
        <taxon>Sphaerodactylus</taxon>
    </lineage>
</organism>
<dbReference type="EMBL" id="CM037616">
    <property type="protein sequence ID" value="KAH7992300.1"/>
    <property type="molecule type" value="Genomic_DNA"/>
</dbReference>
<name>A0ACB8EIG3_9SAUR</name>
<evidence type="ECO:0000313" key="1">
    <source>
        <dbReference type="EMBL" id="KAH7992300.1"/>
    </source>
</evidence>
<gene>
    <name evidence="1" type="primary">KDM3B_2</name>
    <name evidence="1" type="ORF">K3G42_021416</name>
</gene>
<keyword evidence="2" id="KW-1185">Reference proteome</keyword>
<comment type="caution">
    <text evidence="1">The sequence shown here is derived from an EMBL/GenBank/DDBJ whole genome shotgun (WGS) entry which is preliminary data.</text>
</comment>
<accession>A0ACB8EIG3</accession>
<reference evidence="1" key="1">
    <citation type="submission" date="2021-08" db="EMBL/GenBank/DDBJ databases">
        <title>The first chromosome-level gecko genome reveals the dynamic sex chromosomes of Neotropical dwarf geckos (Sphaerodactylidae: Sphaerodactylus).</title>
        <authorList>
            <person name="Pinto B.J."/>
            <person name="Keating S.E."/>
            <person name="Gamble T."/>
        </authorList>
    </citation>
    <scope>NUCLEOTIDE SEQUENCE</scope>
    <source>
        <strain evidence="1">TG3544</strain>
    </source>
</reference>
<evidence type="ECO:0000313" key="2">
    <source>
        <dbReference type="Proteomes" id="UP000827872"/>
    </source>
</evidence>
<proteinExistence type="predicted"/>